<evidence type="ECO:0000256" key="1">
    <source>
        <dbReference type="ARBA" id="ARBA00004167"/>
    </source>
</evidence>
<gene>
    <name evidence="13" type="ORF">CEURO_LOCUS3236</name>
</gene>
<protein>
    <recommendedName>
        <fullName evidence="12">Protein kinase domain-containing protein</fullName>
    </recommendedName>
</protein>
<feature type="compositionally biased region" description="Low complexity" evidence="9">
    <location>
        <begin position="290"/>
        <end position="299"/>
    </location>
</feature>
<dbReference type="FunFam" id="3.80.10.10:FF:000400">
    <property type="entry name" value="Nuclear pore complex protein NUP107"/>
    <property type="match status" value="1"/>
</dbReference>
<dbReference type="InterPro" id="IPR001611">
    <property type="entry name" value="Leu-rich_rpt"/>
</dbReference>
<feature type="region of interest" description="Disordered" evidence="9">
    <location>
        <begin position="393"/>
        <end position="429"/>
    </location>
</feature>
<evidence type="ECO:0000313" key="14">
    <source>
        <dbReference type="Proteomes" id="UP001152484"/>
    </source>
</evidence>
<dbReference type="SUPFAM" id="SSF52058">
    <property type="entry name" value="L domain-like"/>
    <property type="match status" value="1"/>
</dbReference>
<feature type="chain" id="PRO_5040186848" description="Protein kinase domain-containing protein" evidence="11">
    <location>
        <begin position="18"/>
        <end position="765"/>
    </location>
</feature>
<dbReference type="PANTHER" id="PTHR48007">
    <property type="entry name" value="LEUCINE-RICH REPEAT RECEPTOR-LIKE PROTEIN KINASE PXC1"/>
    <property type="match status" value="1"/>
</dbReference>
<keyword evidence="3" id="KW-0433">Leucine-rich repeat</keyword>
<keyword evidence="8 10" id="KW-0472">Membrane</keyword>
<dbReference type="Gene3D" id="3.30.200.20">
    <property type="entry name" value="Phosphorylase Kinase, domain 1"/>
    <property type="match status" value="1"/>
</dbReference>
<comment type="subcellular location">
    <subcellularLocation>
        <location evidence="1">Membrane</location>
        <topology evidence="1">Single-pass membrane protein</topology>
    </subcellularLocation>
</comment>
<dbReference type="EMBL" id="CAMAPE010000005">
    <property type="protein sequence ID" value="CAH9069455.1"/>
    <property type="molecule type" value="Genomic_DNA"/>
</dbReference>
<dbReference type="InterPro" id="IPR046959">
    <property type="entry name" value="PRK1-6/SRF4-like"/>
</dbReference>
<dbReference type="Proteomes" id="UP001152484">
    <property type="component" value="Unassembled WGS sequence"/>
</dbReference>
<dbReference type="Gene3D" id="1.10.510.10">
    <property type="entry name" value="Transferase(Phosphotransferase) domain 1"/>
    <property type="match status" value="1"/>
</dbReference>
<dbReference type="Pfam" id="PF08263">
    <property type="entry name" value="LRRNT_2"/>
    <property type="match status" value="1"/>
</dbReference>
<evidence type="ECO:0000256" key="7">
    <source>
        <dbReference type="ARBA" id="ARBA00022989"/>
    </source>
</evidence>
<evidence type="ECO:0000256" key="3">
    <source>
        <dbReference type="ARBA" id="ARBA00022614"/>
    </source>
</evidence>
<dbReference type="GO" id="GO:0016020">
    <property type="term" value="C:membrane"/>
    <property type="evidence" value="ECO:0007669"/>
    <property type="project" value="UniProtKB-SubCell"/>
</dbReference>
<dbReference type="FunFam" id="3.80.10.10:FF:000722">
    <property type="entry name" value="Leucine-rich repeat receptor-like protein kinase"/>
    <property type="match status" value="1"/>
</dbReference>
<keyword evidence="4 10" id="KW-0812">Transmembrane</keyword>
<feature type="compositionally biased region" description="Basic and acidic residues" evidence="9">
    <location>
        <begin position="352"/>
        <end position="368"/>
    </location>
</feature>
<accession>A0A9P1E0F3</accession>
<dbReference type="OrthoDB" id="346907at2759"/>
<evidence type="ECO:0000256" key="6">
    <source>
        <dbReference type="ARBA" id="ARBA00022737"/>
    </source>
</evidence>
<comment type="caution">
    <text evidence="13">The sequence shown here is derived from an EMBL/GenBank/DDBJ whole genome shotgun (WGS) entry which is preliminary data.</text>
</comment>
<sequence length="765" mass="83311">MTFQILFFFLSFIPSLALNSDGVLLMHFKSSVLRDPLAVLGNWNAGDETPCSWRGVSCEVPANASDGAPRTTRLSLPNSMLLAPVASSLGMIQYLRFLDLSNNSINGSIPLTLFDASELESLDFSNNRISGELPESIGRLKNLRSLNLSGNALGGVIPVTLTSLYNLTAVYLRDNYFSGPLPGGIYSVQELDLSSNLINGSLPPNFGGTNLRYLNASFNRLSGRIPPEFATGIPSEAILDLSFNNLTGEIPDSSVFLNQDSKAFSGNPELCGVMLENLCLSSAPTSPPAIAAIPKPIESNPATDSDSGSSTPSHTRFKTSSIIAIIAGDVAALTIISLIFIYVYQAKKQRTVDSAKKTKEPDHAKDYDWASSAAASPTEHNWPTLWACLKNKSRTNTEESSETTNSESEESEKQSHLETEQIKGGKTGEVVTLDGEKEIELETLLKASAYVVGASGSGIVYKAVLEDGTALAVRRIGESGVERFREFETHVRVIAKLVHPNLVRIRGFYWGADEKLVIYDFVPNGSLAHARYRKPGCSPCHIPWWLRLKIAKGVARGLGYIHDKKHVHGNLKPSNILLGSDMEPKIGDFGLERLTPGECSNKAYGSARFFGSKRSTASRESFQDYSIGPTPSPSPSAIGVSPYLAPESLRSLKPSPKWDVFSFGVILLEFLTGKVIVSDEMCPGPIPEATTLEDEDKSRILKMADVTIRDDMEGREEALLGLIRLGYHCISPIPQKRPSMREVVQALDKFPTRPSFSSSSPPYYF</sequence>
<dbReference type="Pfam" id="PF00560">
    <property type="entry name" value="LRR_1"/>
    <property type="match status" value="3"/>
</dbReference>
<evidence type="ECO:0000256" key="11">
    <source>
        <dbReference type="SAM" id="SignalP"/>
    </source>
</evidence>
<evidence type="ECO:0000256" key="10">
    <source>
        <dbReference type="SAM" id="Phobius"/>
    </source>
</evidence>
<reference evidence="13" key="1">
    <citation type="submission" date="2022-07" db="EMBL/GenBank/DDBJ databases">
        <authorList>
            <person name="Macas J."/>
            <person name="Novak P."/>
            <person name="Neumann P."/>
        </authorList>
    </citation>
    <scope>NUCLEOTIDE SEQUENCE</scope>
</reference>
<feature type="signal peptide" evidence="11">
    <location>
        <begin position="1"/>
        <end position="17"/>
    </location>
</feature>
<dbReference type="InterPro" id="IPR013210">
    <property type="entry name" value="LRR_N_plant-typ"/>
</dbReference>
<keyword evidence="5 11" id="KW-0732">Signal</keyword>
<dbReference type="GO" id="GO:0004672">
    <property type="term" value="F:protein kinase activity"/>
    <property type="evidence" value="ECO:0007669"/>
    <property type="project" value="InterPro"/>
</dbReference>
<keyword evidence="7 10" id="KW-1133">Transmembrane helix</keyword>
<dbReference type="PANTHER" id="PTHR48007:SF47">
    <property type="entry name" value="PROTEIN KINASE DOMAIN-CONTAINING PROTEIN"/>
    <property type="match status" value="1"/>
</dbReference>
<dbReference type="Gene3D" id="3.80.10.10">
    <property type="entry name" value="Ribonuclease Inhibitor"/>
    <property type="match status" value="2"/>
</dbReference>
<evidence type="ECO:0000256" key="4">
    <source>
        <dbReference type="ARBA" id="ARBA00022692"/>
    </source>
</evidence>
<keyword evidence="6" id="KW-0677">Repeat</keyword>
<keyword evidence="2" id="KW-0597">Phosphoprotein</keyword>
<proteinExistence type="predicted"/>
<dbReference type="GO" id="GO:0005524">
    <property type="term" value="F:ATP binding"/>
    <property type="evidence" value="ECO:0007669"/>
    <property type="project" value="InterPro"/>
</dbReference>
<feature type="region of interest" description="Disordered" evidence="9">
    <location>
        <begin position="352"/>
        <end position="371"/>
    </location>
</feature>
<evidence type="ECO:0000259" key="12">
    <source>
        <dbReference type="PROSITE" id="PS50011"/>
    </source>
</evidence>
<dbReference type="PRINTS" id="PR00019">
    <property type="entry name" value="LEURICHRPT"/>
</dbReference>
<keyword evidence="14" id="KW-1185">Reference proteome</keyword>
<evidence type="ECO:0000256" key="8">
    <source>
        <dbReference type="ARBA" id="ARBA00023136"/>
    </source>
</evidence>
<dbReference type="CDD" id="cd14066">
    <property type="entry name" value="STKc_IRAK"/>
    <property type="match status" value="1"/>
</dbReference>
<organism evidence="13 14">
    <name type="scientific">Cuscuta europaea</name>
    <name type="common">European dodder</name>
    <dbReference type="NCBI Taxonomy" id="41803"/>
    <lineage>
        <taxon>Eukaryota</taxon>
        <taxon>Viridiplantae</taxon>
        <taxon>Streptophyta</taxon>
        <taxon>Embryophyta</taxon>
        <taxon>Tracheophyta</taxon>
        <taxon>Spermatophyta</taxon>
        <taxon>Magnoliopsida</taxon>
        <taxon>eudicotyledons</taxon>
        <taxon>Gunneridae</taxon>
        <taxon>Pentapetalae</taxon>
        <taxon>asterids</taxon>
        <taxon>lamiids</taxon>
        <taxon>Solanales</taxon>
        <taxon>Convolvulaceae</taxon>
        <taxon>Cuscuteae</taxon>
        <taxon>Cuscuta</taxon>
        <taxon>Cuscuta subgen. Cuscuta</taxon>
    </lineage>
</organism>
<evidence type="ECO:0000256" key="9">
    <source>
        <dbReference type="SAM" id="MobiDB-lite"/>
    </source>
</evidence>
<evidence type="ECO:0000256" key="2">
    <source>
        <dbReference type="ARBA" id="ARBA00022553"/>
    </source>
</evidence>
<feature type="compositionally biased region" description="Basic and acidic residues" evidence="9">
    <location>
        <begin position="411"/>
        <end position="423"/>
    </location>
</feature>
<dbReference type="Pfam" id="PF00069">
    <property type="entry name" value="Pkinase"/>
    <property type="match status" value="1"/>
</dbReference>
<dbReference type="InterPro" id="IPR000719">
    <property type="entry name" value="Prot_kinase_dom"/>
</dbReference>
<dbReference type="Pfam" id="PF13855">
    <property type="entry name" value="LRR_8"/>
    <property type="match status" value="1"/>
</dbReference>
<feature type="transmembrane region" description="Helical" evidence="10">
    <location>
        <begin position="322"/>
        <end position="344"/>
    </location>
</feature>
<evidence type="ECO:0000313" key="13">
    <source>
        <dbReference type="EMBL" id="CAH9069455.1"/>
    </source>
</evidence>
<dbReference type="InterPro" id="IPR032675">
    <property type="entry name" value="LRR_dom_sf"/>
</dbReference>
<feature type="compositionally biased region" description="Polar residues" evidence="9">
    <location>
        <begin position="300"/>
        <end position="315"/>
    </location>
</feature>
<evidence type="ECO:0000256" key="5">
    <source>
        <dbReference type="ARBA" id="ARBA00022729"/>
    </source>
</evidence>
<dbReference type="SUPFAM" id="SSF56112">
    <property type="entry name" value="Protein kinase-like (PK-like)"/>
    <property type="match status" value="1"/>
</dbReference>
<feature type="region of interest" description="Disordered" evidence="9">
    <location>
        <begin position="290"/>
        <end position="315"/>
    </location>
</feature>
<dbReference type="InterPro" id="IPR011009">
    <property type="entry name" value="Kinase-like_dom_sf"/>
</dbReference>
<dbReference type="AlphaFoldDB" id="A0A9P1E0F3"/>
<name>A0A9P1E0F3_CUSEU</name>
<dbReference type="PROSITE" id="PS50011">
    <property type="entry name" value="PROTEIN_KINASE_DOM"/>
    <property type="match status" value="1"/>
</dbReference>
<feature type="domain" description="Protein kinase" evidence="12">
    <location>
        <begin position="446"/>
        <end position="756"/>
    </location>
</feature>